<sequence>MARTRTWADIRATLAADARRNRTAFVMTAWGGLLSIPMLIGLAVMLIGGLHQWLGNTLAVLVVLYIPPGLYFSLRDRPNRGIKKRPYRPVSVADHEGANGVLRTISWRWAVVAGTAGAMAAWVALTSSLIVAVPNTYLWWMGIGLLGAPVAAVFLIAVVQHPMMDRALLRLQAGLEFEHPNATFAIFKSAQVCSEIACADPTSAPTAWNDNTSRAVVTFDGDGIRVWDQSWGNRMNAATIPWSRVESLKPAIARVRWRYIRGVELRLISQPGEPDVGVVLPPARSQRCFRPLDEVEYGALCAQLEEHVKYSKAQEDSTVVPGELGH</sequence>
<feature type="transmembrane region" description="Helical" evidence="1">
    <location>
        <begin position="53"/>
        <end position="74"/>
    </location>
</feature>
<organism evidence="2 3">
    <name type="scientific">Cryobacterium glucosi</name>
    <dbReference type="NCBI Taxonomy" id="1259175"/>
    <lineage>
        <taxon>Bacteria</taxon>
        <taxon>Bacillati</taxon>
        <taxon>Actinomycetota</taxon>
        <taxon>Actinomycetes</taxon>
        <taxon>Micrococcales</taxon>
        <taxon>Microbacteriaceae</taxon>
        <taxon>Cryobacterium</taxon>
    </lineage>
</organism>
<name>A0ABY2IKV9_9MICO</name>
<keyword evidence="1" id="KW-1133">Transmembrane helix</keyword>
<evidence type="ECO:0000256" key="1">
    <source>
        <dbReference type="SAM" id="Phobius"/>
    </source>
</evidence>
<keyword evidence="1" id="KW-0812">Transmembrane</keyword>
<keyword evidence="3" id="KW-1185">Reference proteome</keyword>
<dbReference type="Proteomes" id="UP000297604">
    <property type="component" value="Unassembled WGS sequence"/>
</dbReference>
<dbReference type="EMBL" id="SOFS01000024">
    <property type="protein sequence ID" value="TFC19470.1"/>
    <property type="molecule type" value="Genomic_DNA"/>
</dbReference>
<dbReference type="RefSeq" id="WP_134561762.1">
    <property type="nucleotide sequence ID" value="NZ_SOFS01000024.1"/>
</dbReference>
<protein>
    <submittedName>
        <fullName evidence="2">Uncharacterized protein</fullName>
    </submittedName>
</protein>
<proteinExistence type="predicted"/>
<feature type="transmembrane region" description="Helical" evidence="1">
    <location>
        <begin position="109"/>
        <end position="131"/>
    </location>
</feature>
<comment type="caution">
    <text evidence="2">The sequence shown here is derived from an EMBL/GenBank/DDBJ whole genome shotgun (WGS) entry which is preliminary data.</text>
</comment>
<keyword evidence="1" id="KW-0472">Membrane</keyword>
<feature type="transmembrane region" description="Helical" evidence="1">
    <location>
        <begin position="137"/>
        <end position="159"/>
    </location>
</feature>
<accession>A0ABY2IKV9</accession>
<feature type="transmembrane region" description="Helical" evidence="1">
    <location>
        <begin position="24"/>
        <end position="47"/>
    </location>
</feature>
<gene>
    <name evidence="2" type="ORF">E3O46_11940</name>
</gene>
<evidence type="ECO:0000313" key="3">
    <source>
        <dbReference type="Proteomes" id="UP000297604"/>
    </source>
</evidence>
<evidence type="ECO:0000313" key="2">
    <source>
        <dbReference type="EMBL" id="TFC19470.1"/>
    </source>
</evidence>
<reference evidence="2 3" key="1">
    <citation type="submission" date="2019-03" db="EMBL/GenBank/DDBJ databases">
        <title>Genomics of glacier-inhabiting Cryobacterium strains.</title>
        <authorList>
            <person name="Liu Q."/>
            <person name="Xin Y.-H."/>
        </authorList>
    </citation>
    <scope>NUCLEOTIDE SEQUENCE [LARGE SCALE GENOMIC DNA]</scope>
    <source>
        <strain evidence="2 3">MDB1-5</strain>
    </source>
</reference>